<feature type="region of interest" description="Disordered" evidence="1">
    <location>
        <begin position="350"/>
        <end position="379"/>
    </location>
</feature>
<gene>
    <name evidence="3" type="ORF">MF646_04970</name>
</gene>
<sequence>MNSMAVNVFIMSASSVASNVSAKALSDEDSKLKFSQLLGSLSQFDDPPAEEKEEPNPVDLFGAVEAVLRAELIIEAELEDLPKEWQEDFAFAWASTIDDATLRASDWSEEKKLAFLVISYSEGDSATKDLIKQKVPEELFEKLERGIEHIVPLLFMNDQKDSTNQKLLNQLNLTEFIFSNKENESKSSFLLGHNGKFENYKNHTRMNVVQNIEQKQAVVLKEGMTLVSEAFNSQSLEERLSKPEPLQLYIGERLPKEMQQQQFLRQLHSILKRGTFTQTPQGFQTLSIKIYPEHLGRLNIQLTQQEGMITARIIAGTSATRELVETQLQQLRQAFVQQQIQVDRIEVTHEQYPEQQKEDESKKDAREEHADKNDSEDSVLFQEVLDEVFINEQI</sequence>
<dbReference type="AlphaFoldDB" id="A0A9X2A0H3"/>
<dbReference type="Pfam" id="PF02120">
    <property type="entry name" value="Flg_hook"/>
    <property type="match status" value="1"/>
</dbReference>
<evidence type="ECO:0000313" key="3">
    <source>
        <dbReference type="EMBL" id="MCL7746470.1"/>
    </source>
</evidence>
<dbReference type="Gene3D" id="3.30.750.140">
    <property type="match status" value="1"/>
</dbReference>
<dbReference type="InterPro" id="IPR038610">
    <property type="entry name" value="FliK-like_C_sf"/>
</dbReference>
<dbReference type="RefSeq" id="WP_250095392.1">
    <property type="nucleotide sequence ID" value="NZ_JAKRYL010000004.1"/>
</dbReference>
<dbReference type="EMBL" id="JAKRYL010000004">
    <property type="protein sequence ID" value="MCL7746470.1"/>
    <property type="molecule type" value="Genomic_DNA"/>
</dbReference>
<dbReference type="InterPro" id="IPR052563">
    <property type="entry name" value="FliK"/>
</dbReference>
<accession>A0A9X2A0H3</accession>
<dbReference type="PANTHER" id="PTHR37533:SF2">
    <property type="entry name" value="FLAGELLAR HOOK-LENGTH CONTROL PROTEIN"/>
    <property type="match status" value="1"/>
</dbReference>
<evidence type="ECO:0000313" key="4">
    <source>
        <dbReference type="Proteomes" id="UP001139150"/>
    </source>
</evidence>
<keyword evidence="4" id="KW-1185">Reference proteome</keyword>
<dbReference type="InterPro" id="IPR021136">
    <property type="entry name" value="Flagellar_hook_control-like_C"/>
</dbReference>
<dbReference type="PANTHER" id="PTHR37533">
    <property type="entry name" value="FLAGELLAR HOOK-LENGTH CONTROL PROTEIN"/>
    <property type="match status" value="1"/>
</dbReference>
<dbReference type="CDD" id="cd17470">
    <property type="entry name" value="T3SS_Flik_C"/>
    <property type="match status" value="1"/>
</dbReference>
<evidence type="ECO:0000259" key="2">
    <source>
        <dbReference type="Pfam" id="PF02120"/>
    </source>
</evidence>
<proteinExistence type="predicted"/>
<keyword evidence="3" id="KW-0282">Flagellum</keyword>
<feature type="compositionally biased region" description="Basic and acidic residues" evidence="1">
    <location>
        <begin position="350"/>
        <end position="375"/>
    </location>
</feature>
<dbReference type="Proteomes" id="UP001139150">
    <property type="component" value="Unassembled WGS sequence"/>
</dbReference>
<feature type="domain" description="Flagellar hook-length control protein-like C-terminal" evidence="2">
    <location>
        <begin position="277"/>
        <end position="355"/>
    </location>
</feature>
<reference evidence="3" key="1">
    <citation type="submission" date="2022-02" db="EMBL/GenBank/DDBJ databases">
        <title>Halalkalibacter sp. nov. isolated from Lonar Lake, India.</title>
        <authorList>
            <person name="Joshi A."/>
            <person name="Thite S."/>
            <person name="Lodha T."/>
        </authorList>
    </citation>
    <scope>NUCLEOTIDE SEQUENCE</scope>
    <source>
        <strain evidence="3">MEB205</strain>
    </source>
</reference>
<keyword evidence="3" id="KW-0969">Cilium</keyword>
<keyword evidence="3" id="KW-0966">Cell projection</keyword>
<organism evidence="3 4">
    <name type="scientific">Halalkalibacter alkaliphilus</name>
    <dbReference type="NCBI Taxonomy" id="2917993"/>
    <lineage>
        <taxon>Bacteria</taxon>
        <taxon>Bacillati</taxon>
        <taxon>Bacillota</taxon>
        <taxon>Bacilli</taxon>
        <taxon>Bacillales</taxon>
        <taxon>Bacillaceae</taxon>
        <taxon>Halalkalibacter</taxon>
    </lineage>
</organism>
<comment type="caution">
    <text evidence="3">The sequence shown here is derived from an EMBL/GenBank/DDBJ whole genome shotgun (WGS) entry which is preliminary data.</text>
</comment>
<evidence type="ECO:0000256" key="1">
    <source>
        <dbReference type="SAM" id="MobiDB-lite"/>
    </source>
</evidence>
<protein>
    <submittedName>
        <fullName evidence="3">Flagellar hook-length control protein FliK</fullName>
    </submittedName>
</protein>
<name>A0A9X2A0H3_9BACI</name>